<protein>
    <submittedName>
        <fullName evidence="1">Uncharacterized protein</fullName>
    </submittedName>
</protein>
<evidence type="ECO:0000313" key="1">
    <source>
        <dbReference type="EMBL" id="QRC92901.1"/>
    </source>
</evidence>
<name>A0A7U2EU95_PHANO</name>
<accession>A0A7U2EU95</accession>
<proteinExistence type="predicted"/>
<dbReference type="AlphaFoldDB" id="A0A7U2EU95"/>
<sequence>MNRIGRLLDFRSIRHRRQKDILAMSTLKDISGHSSTLEEPSCYQDAVNLAIRLIQKGRVDLFLWSLQNGP</sequence>
<gene>
    <name evidence="1" type="ORF">JI435_305710</name>
</gene>
<organism evidence="1 2">
    <name type="scientific">Phaeosphaeria nodorum (strain SN15 / ATCC MYA-4574 / FGSC 10173)</name>
    <name type="common">Glume blotch fungus</name>
    <name type="synonym">Parastagonospora nodorum</name>
    <dbReference type="NCBI Taxonomy" id="321614"/>
    <lineage>
        <taxon>Eukaryota</taxon>
        <taxon>Fungi</taxon>
        <taxon>Dikarya</taxon>
        <taxon>Ascomycota</taxon>
        <taxon>Pezizomycotina</taxon>
        <taxon>Dothideomycetes</taxon>
        <taxon>Pleosporomycetidae</taxon>
        <taxon>Pleosporales</taxon>
        <taxon>Pleosporineae</taxon>
        <taxon>Phaeosphaeriaceae</taxon>
        <taxon>Parastagonospora</taxon>
    </lineage>
</organism>
<dbReference type="Proteomes" id="UP000663193">
    <property type="component" value="Chromosome 2"/>
</dbReference>
<dbReference type="VEuPathDB" id="FungiDB:JI435_305710"/>
<evidence type="ECO:0000313" key="2">
    <source>
        <dbReference type="Proteomes" id="UP000663193"/>
    </source>
</evidence>
<reference evidence="2" key="1">
    <citation type="journal article" date="2021" name="BMC Genomics">
        <title>Chromosome-level genome assembly and manually-curated proteome of model necrotroph Parastagonospora nodorum Sn15 reveals a genome-wide trove of candidate effector homologs, and redundancy of virulence-related functions within an accessory chromosome.</title>
        <authorList>
            <person name="Bertazzoni S."/>
            <person name="Jones D.A.B."/>
            <person name="Phan H.T."/>
            <person name="Tan K.-C."/>
            <person name="Hane J.K."/>
        </authorList>
    </citation>
    <scope>NUCLEOTIDE SEQUENCE [LARGE SCALE GENOMIC DNA]</scope>
    <source>
        <strain evidence="2">SN15 / ATCC MYA-4574 / FGSC 10173)</strain>
    </source>
</reference>
<dbReference type="EMBL" id="CP069024">
    <property type="protein sequence ID" value="QRC92901.1"/>
    <property type="molecule type" value="Genomic_DNA"/>
</dbReference>
<keyword evidence="2" id="KW-1185">Reference proteome</keyword>